<proteinExistence type="predicted"/>
<gene>
    <name evidence="2" type="ORF">cubi_03583</name>
</gene>
<dbReference type="GeneID" id="39980375"/>
<dbReference type="Proteomes" id="UP000186176">
    <property type="component" value="Unassembled WGS sequence"/>
</dbReference>
<accession>A0A1J4MHR5</accession>
<feature type="signal peptide" evidence="1">
    <location>
        <begin position="1"/>
        <end position="22"/>
    </location>
</feature>
<organism evidence="2 3">
    <name type="scientific">Cryptosporidium ubiquitum</name>
    <dbReference type="NCBI Taxonomy" id="857276"/>
    <lineage>
        <taxon>Eukaryota</taxon>
        <taxon>Sar</taxon>
        <taxon>Alveolata</taxon>
        <taxon>Apicomplexa</taxon>
        <taxon>Conoidasida</taxon>
        <taxon>Coccidia</taxon>
        <taxon>Eucoccidiorida</taxon>
        <taxon>Eimeriorina</taxon>
        <taxon>Cryptosporidiidae</taxon>
        <taxon>Cryptosporidium</taxon>
    </lineage>
</organism>
<dbReference type="OrthoDB" id="337371at2759"/>
<dbReference type="RefSeq" id="XP_028875040.1">
    <property type="nucleotide sequence ID" value="XM_029020596.1"/>
</dbReference>
<protein>
    <submittedName>
        <fullName evidence="2">Uncharacterized protein</fullName>
    </submittedName>
</protein>
<sequence length="524" mass="60457">MTIVKLSTILTLFISNIFFTLAYDLENPKNNIKYYSSIINSGLVKFVHYCDQLLQSDNATGRLAIRKLSDIHSEIDASRSGIQDDELNIAVKTNTIGLSPSYSKGLVHIPKESKAVPLHHRMKLKYENFELGNDIQFHFPRIKYLKKTLPSITIEPYQRVMSFAIEVCMIPSIWYLELIHCMYMGMAQYYTGIVMSYSLQDLVGSAIMSIGYKDESFSIENCYYSVSLVADDQISKNYIEICKRMEKCLKSGPLSEGPFSEFRTEFEERIKKVYSLLKWKSGDLSPIQFSKYSLLYSLYFVKSRMNLKSFHPEKNFLPIRMMISSLGIYCISGLKNDPPKKFKIVETVAKLVSEGIMSSLDSFDINCPFEVLPLLKFDLSMIVAESFCREIFSIGFIDEDIISNKADNFITITKPFRILIPSYSSVIPKMQHNLRFDKYSTDWMDFVSTEEIVFNRGIEGNKRRKVFTSKTLKNTKKMNPNGIRNRFEAYRTGEKKTKLSKRAKYIFTKGKKRSDIISRHVSGQ</sequence>
<reference evidence="2 3" key="1">
    <citation type="submission" date="2016-10" db="EMBL/GenBank/DDBJ databases">
        <title>Reductive evolution of mitochondrial metabolism and differential evolution of invasion-related proteins in Cryptosporidium.</title>
        <authorList>
            <person name="Liu S."/>
            <person name="Roellig D.M."/>
            <person name="Guo Y."/>
            <person name="Li N."/>
            <person name="Frace M.A."/>
            <person name="Tang K."/>
            <person name="Zhang L."/>
            <person name="Feng Y."/>
            <person name="Xiao L."/>
        </authorList>
    </citation>
    <scope>NUCLEOTIDE SEQUENCE [LARGE SCALE GENOMIC DNA]</scope>
    <source>
        <strain evidence="2">39726</strain>
    </source>
</reference>
<evidence type="ECO:0000313" key="3">
    <source>
        <dbReference type="Proteomes" id="UP000186176"/>
    </source>
</evidence>
<name>A0A1J4MHR5_9CRYT</name>
<keyword evidence="1" id="KW-0732">Signal</keyword>
<dbReference type="EMBL" id="LRBP01000014">
    <property type="protein sequence ID" value="OII73785.1"/>
    <property type="molecule type" value="Genomic_DNA"/>
</dbReference>
<comment type="caution">
    <text evidence="2">The sequence shown here is derived from an EMBL/GenBank/DDBJ whole genome shotgun (WGS) entry which is preliminary data.</text>
</comment>
<keyword evidence="3" id="KW-1185">Reference proteome</keyword>
<dbReference type="VEuPathDB" id="CryptoDB:cubi_03583"/>
<evidence type="ECO:0000256" key="1">
    <source>
        <dbReference type="SAM" id="SignalP"/>
    </source>
</evidence>
<dbReference type="AlphaFoldDB" id="A0A1J4MHR5"/>
<evidence type="ECO:0000313" key="2">
    <source>
        <dbReference type="EMBL" id="OII73785.1"/>
    </source>
</evidence>
<feature type="chain" id="PRO_5013312187" evidence="1">
    <location>
        <begin position="23"/>
        <end position="524"/>
    </location>
</feature>